<evidence type="ECO:0000256" key="1">
    <source>
        <dbReference type="ARBA" id="ARBA00004651"/>
    </source>
</evidence>
<evidence type="ECO:0000256" key="9">
    <source>
        <dbReference type="SAM" id="Phobius"/>
    </source>
</evidence>
<evidence type="ECO:0000256" key="8">
    <source>
        <dbReference type="ARBA" id="ARBA00039381"/>
    </source>
</evidence>
<dbReference type="CDD" id="cd06579">
    <property type="entry name" value="TM_PBP1_transp_AraH_like"/>
    <property type="match status" value="1"/>
</dbReference>
<feature type="transmembrane region" description="Helical" evidence="9">
    <location>
        <begin position="12"/>
        <end position="32"/>
    </location>
</feature>
<keyword evidence="2" id="KW-0813">Transport</keyword>
<sequence length="317" mass="33403">MRAIKGKYKYSSFPFGAYLLLVVIIFVFLLSTNGTVSPVHLLNIARSAAPLGIVAIGQTIALLVGGLDLSVGTTISMVNLVCASIMNGSNGKIGPAVIISLLLCSLIGLVNGVIITKFKMQPFLVTLAMSIIIEGAYYIYTQGIPSGNVASSFRYIAEGWVGKIPVAIIVWGIIWVILSVILRKTIYGRKLYYTGANPVMARMSGYHADAIVILAYVMTSVLAGIAGLVLSAYIGVASMGIGTEYTLNSIAASVIGGTAFIGGIGTLEGTFPGVMIIVILQSLMTILGISDAGEYLSQGLVIAVMVAINQWQLKRNQ</sequence>
<keyword evidence="7 9" id="KW-0472">Membrane</keyword>
<dbReference type="EMBL" id="JACOPF010000001">
    <property type="protein sequence ID" value="MBC5687739.1"/>
    <property type="molecule type" value="Genomic_DNA"/>
</dbReference>
<dbReference type="PANTHER" id="PTHR32196:SF71">
    <property type="entry name" value="AUTOINDUCER 2 IMPORT SYSTEM PERMEASE PROTEIN LSRD"/>
    <property type="match status" value="1"/>
</dbReference>
<comment type="subcellular location">
    <subcellularLocation>
        <location evidence="1">Cell membrane</location>
        <topology evidence="1">Multi-pass membrane protein</topology>
    </subcellularLocation>
</comment>
<evidence type="ECO:0000313" key="11">
    <source>
        <dbReference type="Proteomes" id="UP000652477"/>
    </source>
</evidence>
<keyword evidence="3" id="KW-1003">Cell membrane</keyword>
<evidence type="ECO:0000313" key="10">
    <source>
        <dbReference type="EMBL" id="MBC5687739.1"/>
    </source>
</evidence>
<dbReference type="InterPro" id="IPR001851">
    <property type="entry name" value="ABC_transp_permease"/>
</dbReference>
<keyword evidence="5 9" id="KW-0812">Transmembrane</keyword>
<organism evidence="10 11">
    <name type="scientific">Mediterraneibacter hominis</name>
    <dbReference type="NCBI Taxonomy" id="2763054"/>
    <lineage>
        <taxon>Bacteria</taxon>
        <taxon>Bacillati</taxon>
        <taxon>Bacillota</taxon>
        <taxon>Clostridia</taxon>
        <taxon>Lachnospirales</taxon>
        <taxon>Lachnospiraceae</taxon>
        <taxon>Mediterraneibacter</taxon>
    </lineage>
</organism>
<gene>
    <name evidence="10" type="ORF">H8S37_02150</name>
</gene>
<accession>A0A923LG97</accession>
<keyword evidence="6 9" id="KW-1133">Transmembrane helix</keyword>
<dbReference type="AlphaFoldDB" id="A0A923LG97"/>
<keyword evidence="11" id="KW-1185">Reference proteome</keyword>
<evidence type="ECO:0000256" key="3">
    <source>
        <dbReference type="ARBA" id="ARBA00022475"/>
    </source>
</evidence>
<proteinExistence type="predicted"/>
<dbReference type="PANTHER" id="PTHR32196">
    <property type="entry name" value="ABC TRANSPORTER PERMEASE PROTEIN YPHD-RELATED-RELATED"/>
    <property type="match status" value="1"/>
</dbReference>
<evidence type="ECO:0000256" key="2">
    <source>
        <dbReference type="ARBA" id="ARBA00022448"/>
    </source>
</evidence>
<feature type="transmembrane region" description="Helical" evidence="9">
    <location>
        <begin position="210"/>
        <end position="233"/>
    </location>
</feature>
<keyword evidence="4" id="KW-0997">Cell inner membrane</keyword>
<dbReference type="RefSeq" id="WP_186874408.1">
    <property type="nucleotide sequence ID" value="NZ_JACOPF010000001.1"/>
</dbReference>
<protein>
    <recommendedName>
        <fullName evidence="8">Autoinducer 2 import system permease protein LsrD</fullName>
    </recommendedName>
</protein>
<feature type="transmembrane region" description="Helical" evidence="9">
    <location>
        <begin position="160"/>
        <end position="182"/>
    </location>
</feature>
<name>A0A923LG97_9FIRM</name>
<evidence type="ECO:0000256" key="6">
    <source>
        <dbReference type="ARBA" id="ARBA00022989"/>
    </source>
</evidence>
<evidence type="ECO:0000256" key="4">
    <source>
        <dbReference type="ARBA" id="ARBA00022519"/>
    </source>
</evidence>
<feature type="transmembrane region" description="Helical" evidence="9">
    <location>
        <begin position="93"/>
        <end position="115"/>
    </location>
</feature>
<dbReference type="GO" id="GO:0022857">
    <property type="term" value="F:transmembrane transporter activity"/>
    <property type="evidence" value="ECO:0007669"/>
    <property type="project" value="InterPro"/>
</dbReference>
<evidence type="ECO:0000256" key="7">
    <source>
        <dbReference type="ARBA" id="ARBA00023136"/>
    </source>
</evidence>
<feature type="transmembrane region" description="Helical" evidence="9">
    <location>
        <begin position="44"/>
        <end position="64"/>
    </location>
</feature>
<evidence type="ECO:0000256" key="5">
    <source>
        <dbReference type="ARBA" id="ARBA00022692"/>
    </source>
</evidence>
<dbReference type="GO" id="GO:0005886">
    <property type="term" value="C:plasma membrane"/>
    <property type="evidence" value="ECO:0007669"/>
    <property type="project" value="UniProtKB-SubCell"/>
</dbReference>
<reference evidence="10" key="1">
    <citation type="submission" date="2020-08" db="EMBL/GenBank/DDBJ databases">
        <title>Genome public.</title>
        <authorList>
            <person name="Liu C."/>
            <person name="Sun Q."/>
        </authorList>
    </citation>
    <scope>NUCLEOTIDE SEQUENCE</scope>
    <source>
        <strain evidence="10">NSJ-55</strain>
    </source>
</reference>
<dbReference type="Proteomes" id="UP000652477">
    <property type="component" value="Unassembled WGS sequence"/>
</dbReference>
<comment type="caution">
    <text evidence="10">The sequence shown here is derived from an EMBL/GenBank/DDBJ whole genome shotgun (WGS) entry which is preliminary data.</text>
</comment>
<feature type="transmembrane region" description="Helical" evidence="9">
    <location>
        <begin position="122"/>
        <end position="140"/>
    </location>
</feature>
<feature type="transmembrane region" description="Helical" evidence="9">
    <location>
        <begin position="245"/>
        <end position="264"/>
    </location>
</feature>
<dbReference type="Pfam" id="PF02653">
    <property type="entry name" value="BPD_transp_2"/>
    <property type="match status" value="1"/>
</dbReference>